<dbReference type="PANTHER" id="PTHR11373">
    <property type="entry name" value="DEOXYNUCLEOSIDE TRIPHOSPHATE TRIPHOSPHOHYDROLASE"/>
    <property type="match status" value="1"/>
</dbReference>
<dbReference type="AlphaFoldDB" id="F0S0J5"/>
<dbReference type="InterPro" id="IPR045509">
    <property type="entry name" value="HD_assoc_2"/>
</dbReference>
<protein>
    <submittedName>
        <fullName evidence="2">Metal dependent phosphohydrolase</fullName>
    </submittedName>
</protein>
<dbReference type="PROSITE" id="PS51831">
    <property type="entry name" value="HD"/>
    <property type="match status" value="1"/>
</dbReference>
<dbReference type="InParanoid" id="F0S0J5"/>
<evidence type="ECO:0000313" key="3">
    <source>
        <dbReference type="Proteomes" id="UP000007102"/>
    </source>
</evidence>
<dbReference type="InterPro" id="IPR050135">
    <property type="entry name" value="dGTPase-like"/>
</dbReference>
<name>F0S0J5_DESTD</name>
<organism evidence="2 3">
    <name type="scientific">Desulfurobacterium thermolithotrophum (strain DSM 11699 / BSA)</name>
    <dbReference type="NCBI Taxonomy" id="868864"/>
    <lineage>
        <taxon>Bacteria</taxon>
        <taxon>Pseudomonadati</taxon>
        <taxon>Aquificota</taxon>
        <taxon>Aquificia</taxon>
        <taxon>Desulfurobacteriales</taxon>
        <taxon>Desulfurobacteriaceae</taxon>
        <taxon>Desulfurobacterium</taxon>
    </lineage>
</organism>
<dbReference type="CDD" id="cd00077">
    <property type="entry name" value="HDc"/>
    <property type="match status" value="1"/>
</dbReference>
<dbReference type="Gene3D" id="1.10.3210.10">
    <property type="entry name" value="Hypothetical protein af1432"/>
    <property type="match status" value="1"/>
</dbReference>
<dbReference type="Proteomes" id="UP000007102">
    <property type="component" value="Chromosome"/>
</dbReference>
<reference evidence="2 3" key="1">
    <citation type="journal article" date="2011" name="Stand. Genomic Sci.">
        <title>Complete genome sequence of the thermophilic sulfur-reducer Desulfurobacterium thermolithotrophum type strain (BSA(T)) from a deep-sea hydrothermal vent.</title>
        <authorList>
            <person name="Goker M."/>
            <person name="Daligault H."/>
            <person name="Mwirichia R."/>
            <person name="Lapidus A."/>
            <person name="Lucas S."/>
            <person name="Deshpande S."/>
            <person name="Pagani I."/>
            <person name="Tapia R."/>
            <person name="Cheng J.F."/>
            <person name="Goodwin L."/>
            <person name="Pitluck S."/>
            <person name="Liolios K."/>
            <person name="Ivanova N."/>
            <person name="Mavromatis K."/>
            <person name="Mikhailova N."/>
            <person name="Pati A."/>
            <person name="Chen A."/>
            <person name="Palaniappan K."/>
            <person name="Han C."/>
            <person name="Land M."/>
            <person name="Hauser L."/>
            <person name="Pan C."/>
            <person name="Brambilla E.M."/>
            <person name="Rohde M."/>
            <person name="Spring S."/>
            <person name="Sikorski J."/>
            <person name="Wirth R."/>
            <person name="Detter J.C."/>
            <person name="Woyke T."/>
            <person name="Bristow J."/>
            <person name="Eisen J.A."/>
            <person name="Markowitz V."/>
            <person name="Hugenholtz P."/>
            <person name="Kyrpides N.C."/>
            <person name="Klenk H.P."/>
        </authorList>
    </citation>
    <scope>NUCLEOTIDE SEQUENCE [LARGE SCALE GENOMIC DNA]</scope>
    <source>
        <strain evidence="3">DSM 11699 / BSA</strain>
    </source>
</reference>
<dbReference type="Pfam" id="PF19276">
    <property type="entry name" value="HD_assoc_2"/>
    <property type="match status" value="1"/>
</dbReference>
<dbReference type="InterPro" id="IPR006674">
    <property type="entry name" value="HD_domain"/>
</dbReference>
<dbReference type="OrthoDB" id="9803619at2"/>
<dbReference type="KEGG" id="dte:Dester_0064"/>
<gene>
    <name evidence="2" type="ordered locus">Dester_0064</name>
</gene>
<dbReference type="STRING" id="868864.Dester_0064"/>
<dbReference type="RefSeq" id="WP_013637683.1">
    <property type="nucleotide sequence ID" value="NC_015185.1"/>
</dbReference>
<proteinExistence type="predicted"/>
<dbReference type="GO" id="GO:0008832">
    <property type="term" value="F:dGTPase activity"/>
    <property type="evidence" value="ECO:0007669"/>
    <property type="project" value="TreeGrafter"/>
</dbReference>
<evidence type="ECO:0000259" key="1">
    <source>
        <dbReference type="PROSITE" id="PS51831"/>
    </source>
</evidence>
<reference evidence="3" key="2">
    <citation type="submission" date="2011-02" db="EMBL/GenBank/DDBJ databases">
        <title>The complete genome of Desulfurobacterium thermolithotrophum DSM 11699.</title>
        <authorList>
            <consortium name="US DOE Joint Genome Institute (JGI-PGF)"/>
            <person name="Lucas S."/>
            <person name="Copeland A."/>
            <person name="Lapidus A."/>
            <person name="Bruce D."/>
            <person name="Goodwin L."/>
            <person name="Pitluck S."/>
            <person name="Kyrpides N."/>
            <person name="Mavromatis K."/>
            <person name="Pagani I."/>
            <person name="Ivanova N."/>
            <person name="Mikhailova N."/>
            <person name="Daligault H."/>
            <person name="Detter J.C."/>
            <person name="Tapia R."/>
            <person name="Han C."/>
            <person name="Land M."/>
            <person name="Hauser L."/>
            <person name="Markowitz V."/>
            <person name="Cheng J.-F."/>
            <person name="Hugenholtz P."/>
            <person name="Woyke T."/>
            <person name="Wu D."/>
            <person name="Spring S."/>
            <person name="Brambilla E."/>
            <person name="Klenk H.-P."/>
            <person name="Eisen J.A."/>
        </authorList>
    </citation>
    <scope>NUCLEOTIDE SEQUENCE [LARGE SCALE GENOMIC DNA]</scope>
    <source>
        <strain evidence="3">DSM 11699 / BSA</strain>
    </source>
</reference>
<dbReference type="HOGENOM" id="CLU_026821_0_0_0"/>
<dbReference type="PANTHER" id="PTHR11373:SF4">
    <property type="entry name" value="DEOXYNUCLEOSIDE TRIPHOSPHATE TRIPHOSPHOHYDROLASE SAMHD1"/>
    <property type="match status" value="1"/>
</dbReference>
<keyword evidence="2" id="KW-0378">Hydrolase</keyword>
<dbReference type="Pfam" id="PF01966">
    <property type="entry name" value="HD"/>
    <property type="match status" value="1"/>
</dbReference>
<dbReference type="eggNOG" id="COG1078">
    <property type="taxonomic scope" value="Bacteria"/>
</dbReference>
<evidence type="ECO:0000313" key="2">
    <source>
        <dbReference type="EMBL" id="ADY72723.1"/>
    </source>
</evidence>
<sequence length="397" mass="46016">MKKYKLLMDPVYNEFVMVERGGILAKILDSLYIQRLRHVRQLGPCYYVYPGAEHTRFQHSIGVMWLAKKALDYLSLKDYQIDEFLKTSILVAALTHDTGHSPFSHALEGVILPYKHEDLTLYALDMLLEELNLEKELINTVKAIIKKEHSLPFVYQLISSQLDCDRLDYLTRDAFYTGVSFGKIDVNRILVSVLIEDGELIWSFKGFNALEAYVMSRYQMYWAVYFHKVNLSVQVLLKKIVERIKELIFNGVSLDMDLTLSKVLKEENIEKFFRLTDGNVVSSIYLLMDSNDNILSDLCKRLVKRNFFETVEVTPSKVLEYRERVERAGFDPKYYFEVIEPSKVAYSYYSPSGVDIIRVKVEDRIDELSNVAPTDALKALSRKVSKTYVVLPKEVLS</sequence>
<dbReference type="EMBL" id="CP002543">
    <property type="protein sequence ID" value="ADY72723.1"/>
    <property type="molecule type" value="Genomic_DNA"/>
</dbReference>
<keyword evidence="3" id="KW-1185">Reference proteome</keyword>
<dbReference type="InterPro" id="IPR003607">
    <property type="entry name" value="HD/PDEase_dom"/>
</dbReference>
<dbReference type="SMART" id="SM00471">
    <property type="entry name" value="HDc"/>
    <property type="match status" value="1"/>
</dbReference>
<dbReference type="GO" id="GO:0006203">
    <property type="term" value="P:dGTP catabolic process"/>
    <property type="evidence" value="ECO:0007669"/>
    <property type="project" value="TreeGrafter"/>
</dbReference>
<feature type="domain" description="HD" evidence="1">
    <location>
        <begin position="56"/>
        <end position="170"/>
    </location>
</feature>
<dbReference type="SUPFAM" id="SSF109604">
    <property type="entry name" value="HD-domain/PDEase-like"/>
    <property type="match status" value="1"/>
</dbReference>
<accession>F0S0J5</accession>